<dbReference type="PROSITE" id="PS51186">
    <property type="entry name" value="GNAT"/>
    <property type="match status" value="1"/>
</dbReference>
<protein>
    <submittedName>
        <fullName evidence="2">Acetyltransferase (GNAT) family protein</fullName>
    </submittedName>
</protein>
<gene>
    <name evidence="2" type="ORF">EV684_10869</name>
</gene>
<dbReference type="AlphaFoldDB" id="A0A4V2SGM2"/>
<dbReference type="Proteomes" id="UP000295106">
    <property type="component" value="Unassembled WGS sequence"/>
</dbReference>
<feature type="domain" description="N-acetyltransferase" evidence="1">
    <location>
        <begin position="1"/>
        <end position="137"/>
    </location>
</feature>
<evidence type="ECO:0000313" key="3">
    <source>
        <dbReference type="Proteomes" id="UP000295106"/>
    </source>
</evidence>
<dbReference type="Gene3D" id="3.40.630.30">
    <property type="match status" value="1"/>
</dbReference>
<evidence type="ECO:0000259" key="1">
    <source>
        <dbReference type="PROSITE" id="PS51186"/>
    </source>
</evidence>
<sequence length="138" mass="15433">MMTIETRPAHPSDVEAIARFDEFNGDRLREIEAGTCFVALAGDRVVGYASYEPRGLLGQPLLTFLCVSVDFRRQGIATRLVRLVQSRAAGRKLLSSTEDWCVGTQRIFECLGWERVGQISGINKDGSSEWFYAVDLSR</sequence>
<keyword evidence="2" id="KW-0808">Transferase</keyword>
<dbReference type="EMBL" id="SLXD01000008">
    <property type="protein sequence ID" value="TCP01728.1"/>
    <property type="molecule type" value="Genomic_DNA"/>
</dbReference>
<dbReference type="GO" id="GO:0016747">
    <property type="term" value="F:acyltransferase activity, transferring groups other than amino-acyl groups"/>
    <property type="evidence" value="ECO:0007669"/>
    <property type="project" value="InterPro"/>
</dbReference>
<accession>A0A4V2SGM2</accession>
<dbReference type="CDD" id="cd04301">
    <property type="entry name" value="NAT_SF"/>
    <property type="match status" value="1"/>
</dbReference>
<organism evidence="2 3">
    <name type="scientific">Rubrivivax gelatinosus</name>
    <name type="common">Rhodocyclus gelatinosus</name>
    <name type="synonym">Rhodopseudomonas gelatinosa</name>
    <dbReference type="NCBI Taxonomy" id="28068"/>
    <lineage>
        <taxon>Bacteria</taxon>
        <taxon>Pseudomonadati</taxon>
        <taxon>Pseudomonadota</taxon>
        <taxon>Betaproteobacteria</taxon>
        <taxon>Burkholderiales</taxon>
        <taxon>Sphaerotilaceae</taxon>
        <taxon>Rubrivivax</taxon>
    </lineage>
</organism>
<dbReference type="OrthoDB" id="3389160at2"/>
<evidence type="ECO:0000313" key="2">
    <source>
        <dbReference type="EMBL" id="TCP01728.1"/>
    </source>
</evidence>
<comment type="caution">
    <text evidence="2">The sequence shown here is derived from an EMBL/GenBank/DDBJ whole genome shotgun (WGS) entry which is preliminary data.</text>
</comment>
<dbReference type="SUPFAM" id="SSF55729">
    <property type="entry name" value="Acyl-CoA N-acyltransferases (Nat)"/>
    <property type="match status" value="1"/>
</dbReference>
<dbReference type="InterPro" id="IPR016181">
    <property type="entry name" value="Acyl_CoA_acyltransferase"/>
</dbReference>
<name>A0A4V2SGM2_RUBGE</name>
<dbReference type="InterPro" id="IPR000182">
    <property type="entry name" value="GNAT_dom"/>
</dbReference>
<reference evidence="2 3" key="1">
    <citation type="submission" date="2019-03" db="EMBL/GenBank/DDBJ databases">
        <title>Genomic Encyclopedia of Type Strains, Phase IV (KMG-IV): sequencing the most valuable type-strain genomes for metagenomic binning, comparative biology and taxonomic classification.</title>
        <authorList>
            <person name="Goeker M."/>
        </authorList>
    </citation>
    <scope>NUCLEOTIDE SEQUENCE [LARGE SCALE GENOMIC DNA]</scope>
    <source>
        <strain evidence="2 3">DSM 1709</strain>
    </source>
</reference>
<dbReference type="Pfam" id="PF00583">
    <property type="entry name" value="Acetyltransf_1"/>
    <property type="match status" value="1"/>
</dbReference>
<proteinExistence type="predicted"/>